<dbReference type="PANTHER" id="PTHR24559:SF444">
    <property type="entry name" value="REVERSE TRANSCRIPTASE DOMAIN-CONTAINING PROTEIN"/>
    <property type="match status" value="1"/>
</dbReference>
<comment type="caution">
    <text evidence="1">The sequence shown here is derived from an EMBL/GenBank/DDBJ whole genome shotgun (WGS) entry which is preliminary data.</text>
</comment>
<gene>
    <name evidence="1" type="primary">pol</name>
    <name evidence="1" type="ORF">EPI10_006797</name>
</gene>
<dbReference type="InterPro" id="IPR043502">
    <property type="entry name" value="DNA/RNA_pol_sf"/>
</dbReference>
<dbReference type="Proteomes" id="UP000325315">
    <property type="component" value="Unassembled WGS sequence"/>
</dbReference>
<dbReference type="Gene3D" id="3.30.70.270">
    <property type="match status" value="1"/>
</dbReference>
<evidence type="ECO:0000313" key="2">
    <source>
        <dbReference type="Proteomes" id="UP000325315"/>
    </source>
</evidence>
<keyword evidence="2" id="KW-1185">Reference proteome</keyword>
<accession>A0A5B6WS83</accession>
<name>A0A5B6WS83_9ROSI</name>
<dbReference type="PANTHER" id="PTHR24559">
    <property type="entry name" value="TRANSPOSON TY3-I GAG-POL POLYPROTEIN"/>
    <property type="match status" value="1"/>
</dbReference>
<proteinExistence type="predicted"/>
<dbReference type="InterPro" id="IPR043128">
    <property type="entry name" value="Rev_trsase/Diguanyl_cyclase"/>
</dbReference>
<reference evidence="1" key="1">
    <citation type="submission" date="2019-08" db="EMBL/GenBank/DDBJ databases">
        <authorList>
            <person name="Liu F."/>
        </authorList>
    </citation>
    <scope>NUCLEOTIDE SEQUENCE [LARGE SCALE GENOMIC DNA]</scope>
    <source>
        <strain evidence="1">PA1801</strain>
        <tissue evidence="1">Leaf</tissue>
    </source>
</reference>
<evidence type="ECO:0000313" key="1">
    <source>
        <dbReference type="EMBL" id="KAA3484730.1"/>
    </source>
</evidence>
<dbReference type="InterPro" id="IPR053134">
    <property type="entry name" value="RNA-dir_DNA_polymerase"/>
</dbReference>
<organism evidence="1 2">
    <name type="scientific">Gossypium australe</name>
    <dbReference type="NCBI Taxonomy" id="47621"/>
    <lineage>
        <taxon>Eukaryota</taxon>
        <taxon>Viridiplantae</taxon>
        <taxon>Streptophyta</taxon>
        <taxon>Embryophyta</taxon>
        <taxon>Tracheophyta</taxon>
        <taxon>Spermatophyta</taxon>
        <taxon>Magnoliopsida</taxon>
        <taxon>eudicotyledons</taxon>
        <taxon>Gunneridae</taxon>
        <taxon>Pentapetalae</taxon>
        <taxon>rosids</taxon>
        <taxon>malvids</taxon>
        <taxon>Malvales</taxon>
        <taxon>Malvaceae</taxon>
        <taxon>Malvoideae</taxon>
        <taxon>Gossypium</taxon>
    </lineage>
</organism>
<dbReference type="AlphaFoldDB" id="A0A5B6WS83"/>
<dbReference type="EMBL" id="SMMG02000002">
    <property type="protein sequence ID" value="KAA3484730.1"/>
    <property type="molecule type" value="Genomic_DNA"/>
</dbReference>
<protein>
    <submittedName>
        <fullName evidence="1">Gag-Pol polyprotein</fullName>
    </submittedName>
</protein>
<dbReference type="OrthoDB" id="999584at2759"/>
<dbReference type="SUPFAM" id="SSF56672">
    <property type="entry name" value="DNA/RNA polymerases"/>
    <property type="match status" value="1"/>
</dbReference>
<sequence length="129" mass="15343">MRYGHYEFFVMPFGLTNAPAVFMDLMNRIFRPFLDKLLLFCEIINCMPSLVKVSFGSRKLDSWDTLSQEMESELTQARFRLLLIGNRRKMCLRPSMLLQTIRQRVFYDSNSNDETVIEKCELEKVPRKF</sequence>